<dbReference type="AlphaFoldDB" id="A0A914CQT1"/>
<dbReference type="PANTHER" id="PTHR46599">
    <property type="entry name" value="PIGGYBAC TRANSPOSABLE ELEMENT-DERIVED PROTEIN 4"/>
    <property type="match status" value="1"/>
</dbReference>
<dbReference type="Proteomes" id="UP000887540">
    <property type="component" value="Unplaced"/>
</dbReference>
<organism evidence="2 3">
    <name type="scientific">Acrobeloides nanus</name>
    <dbReference type="NCBI Taxonomy" id="290746"/>
    <lineage>
        <taxon>Eukaryota</taxon>
        <taxon>Metazoa</taxon>
        <taxon>Ecdysozoa</taxon>
        <taxon>Nematoda</taxon>
        <taxon>Chromadorea</taxon>
        <taxon>Rhabditida</taxon>
        <taxon>Tylenchina</taxon>
        <taxon>Cephalobomorpha</taxon>
        <taxon>Cephaloboidea</taxon>
        <taxon>Cephalobidae</taxon>
        <taxon>Acrobeloides</taxon>
    </lineage>
</organism>
<dbReference type="InterPro" id="IPR029526">
    <property type="entry name" value="PGBD"/>
</dbReference>
<evidence type="ECO:0000313" key="2">
    <source>
        <dbReference type="Proteomes" id="UP000887540"/>
    </source>
</evidence>
<sequence>MALRKDGITLMNWHDKRPVMMMSTCHGPDTNDKGKLTMVEDYNYSKLFVDNSDQMAAYYPFVVRTCKWYVRLFFHLITQTSLVNAYRLYCRSARKISFLDFKINIVEALLQPEPEVSTPKTSRVLEELPGKKSHTQRNCHNCYKEKMATDGREEARRNPKRVNTRCIRCHKYLCVNCFAKKHKTC</sequence>
<dbReference type="PANTHER" id="PTHR46599:SF3">
    <property type="entry name" value="PIGGYBAC TRANSPOSABLE ELEMENT-DERIVED PROTEIN 4"/>
    <property type="match status" value="1"/>
</dbReference>
<feature type="domain" description="PiggyBac transposable element-derived protein" evidence="1">
    <location>
        <begin position="8"/>
        <end position="86"/>
    </location>
</feature>
<accession>A0A914CQT1</accession>
<name>A0A914CQT1_9BILA</name>
<keyword evidence="2" id="KW-1185">Reference proteome</keyword>
<reference evidence="3" key="1">
    <citation type="submission" date="2022-11" db="UniProtKB">
        <authorList>
            <consortium name="WormBaseParasite"/>
        </authorList>
    </citation>
    <scope>IDENTIFICATION</scope>
</reference>
<evidence type="ECO:0000313" key="3">
    <source>
        <dbReference type="WBParaSite" id="ACRNAN_scaffold13437.g15127.t1"/>
    </source>
</evidence>
<dbReference type="Pfam" id="PF13843">
    <property type="entry name" value="DDE_Tnp_1_7"/>
    <property type="match status" value="1"/>
</dbReference>
<proteinExistence type="predicted"/>
<evidence type="ECO:0000259" key="1">
    <source>
        <dbReference type="Pfam" id="PF13843"/>
    </source>
</evidence>
<protein>
    <submittedName>
        <fullName evidence="3">PiggyBac transposable element-derived protein domain-containing protein</fullName>
    </submittedName>
</protein>
<dbReference type="WBParaSite" id="ACRNAN_scaffold13437.g15127.t1">
    <property type="protein sequence ID" value="ACRNAN_scaffold13437.g15127.t1"/>
    <property type="gene ID" value="ACRNAN_scaffold13437.g15127"/>
</dbReference>